<keyword evidence="2" id="KW-0472">Membrane</keyword>
<evidence type="ECO:0000256" key="1">
    <source>
        <dbReference type="SAM" id="MobiDB-lite"/>
    </source>
</evidence>
<keyword evidence="2" id="KW-1133">Transmembrane helix</keyword>
<keyword evidence="4" id="KW-1185">Reference proteome</keyword>
<evidence type="ECO:0000313" key="3">
    <source>
        <dbReference type="EMBL" id="GAA4254234.1"/>
    </source>
</evidence>
<name>A0ABP8DER8_9ACTN</name>
<feature type="transmembrane region" description="Helical" evidence="2">
    <location>
        <begin position="43"/>
        <end position="62"/>
    </location>
</feature>
<accession>A0ABP8DER8</accession>
<reference evidence="4" key="1">
    <citation type="journal article" date="2019" name="Int. J. Syst. Evol. Microbiol.">
        <title>The Global Catalogue of Microorganisms (GCM) 10K type strain sequencing project: providing services to taxonomists for standard genome sequencing and annotation.</title>
        <authorList>
            <consortium name="The Broad Institute Genomics Platform"/>
            <consortium name="The Broad Institute Genome Sequencing Center for Infectious Disease"/>
            <person name="Wu L."/>
            <person name="Ma J."/>
        </authorList>
    </citation>
    <scope>NUCLEOTIDE SEQUENCE [LARGE SCALE GENOMIC DNA]</scope>
    <source>
        <strain evidence="4">JCM 17441</strain>
    </source>
</reference>
<sequence length="348" mass="36666">MNPADVTTNLHAALDALAPEPPVGPSLFDRVRADVARRRARRVSVLSGLVVLVLVGGMGVVVRDTPATVAPNVTETSGTTANRAAADADAAQRADAFVVPGPALRLSTPPPGSQEMKGRMVPAGDRPHTSVATRWWTVQTVPETLQAGLDAYLPAGATADGWGSGPGSFNRMYSWLDRPGVLVGRQLIVQVDTTRQPILVRVDAYATWLPIRPPTALVPTATTTITVTLHTKSPGLGDQAVPARTFGPATVTDRSRVDQVVALVNRVPIAAVREGVINCPADFGGTMEVIFTGPTGIVTARLRLTLSGCSSNQLEMPDGTSLELANDGVNDLGDRIRGLLGLNWTWQT</sequence>
<keyword evidence="2" id="KW-0812">Transmembrane</keyword>
<feature type="region of interest" description="Disordered" evidence="1">
    <location>
        <begin position="101"/>
        <end position="126"/>
    </location>
</feature>
<dbReference type="Proteomes" id="UP001500620">
    <property type="component" value="Unassembled WGS sequence"/>
</dbReference>
<evidence type="ECO:0008006" key="5">
    <source>
        <dbReference type="Google" id="ProtNLM"/>
    </source>
</evidence>
<proteinExistence type="predicted"/>
<gene>
    <name evidence="3" type="ORF">GCM10022255_058170</name>
</gene>
<organism evidence="3 4">
    <name type="scientific">Dactylosporangium darangshiense</name>
    <dbReference type="NCBI Taxonomy" id="579108"/>
    <lineage>
        <taxon>Bacteria</taxon>
        <taxon>Bacillati</taxon>
        <taxon>Actinomycetota</taxon>
        <taxon>Actinomycetes</taxon>
        <taxon>Micromonosporales</taxon>
        <taxon>Micromonosporaceae</taxon>
        <taxon>Dactylosporangium</taxon>
    </lineage>
</organism>
<evidence type="ECO:0000256" key="2">
    <source>
        <dbReference type="SAM" id="Phobius"/>
    </source>
</evidence>
<evidence type="ECO:0000313" key="4">
    <source>
        <dbReference type="Proteomes" id="UP001500620"/>
    </source>
</evidence>
<comment type="caution">
    <text evidence="3">The sequence shown here is derived from an EMBL/GenBank/DDBJ whole genome shotgun (WGS) entry which is preliminary data.</text>
</comment>
<dbReference type="EMBL" id="BAABAT010000017">
    <property type="protein sequence ID" value="GAA4254234.1"/>
    <property type="molecule type" value="Genomic_DNA"/>
</dbReference>
<protein>
    <recommendedName>
        <fullName evidence="5">GerMN domain-containing protein</fullName>
    </recommendedName>
</protein>